<keyword evidence="7" id="KW-0677">Repeat</keyword>
<dbReference type="GO" id="GO:0005737">
    <property type="term" value="C:cytoplasm"/>
    <property type="evidence" value="ECO:0007669"/>
    <property type="project" value="UniProtKB-UniRule"/>
</dbReference>
<keyword evidence="4 13" id="KW-0117">Actin capping</keyword>
<evidence type="ECO:0000256" key="7">
    <source>
        <dbReference type="ARBA" id="ARBA00022737"/>
    </source>
</evidence>
<keyword evidence="6" id="KW-0479">Metal-binding</keyword>
<keyword evidence="11" id="KW-0206">Cytoskeleton</keyword>
<evidence type="ECO:0000256" key="4">
    <source>
        <dbReference type="ARBA" id="ARBA00022467"/>
    </source>
</evidence>
<dbReference type="GO" id="GO:0051015">
    <property type="term" value="F:actin filament binding"/>
    <property type="evidence" value="ECO:0007669"/>
    <property type="project" value="UniProtKB-UniRule"/>
</dbReference>
<organism evidence="15 16">
    <name type="scientific">Xiphophorus couchianus</name>
    <name type="common">Monterrey platyfish</name>
    <dbReference type="NCBI Taxonomy" id="32473"/>
    <lineage>
        <taxon>Eukaryota</taxon>
        <taxon>Metazoa</taxon>
        <taxon>Chordata</taxon>
        <taxon>Craniata</taxon>
        <taxon>Vertebrata</taxon>
        <taxon>Euteleostomi</taxon>
        <taxon>Actinopterygii</taxon>
        <taxon>Neopterygii</taxon>
        <taxon>Teleostei</taxon>
        <taxon>Neoteleostei</taxon>
        <taxon>Acanthomorphata</taxon>
        <taxon>Ovalentaria</taxon>
        <taxon>Atherinomorphae</taxon>
        <taxon>Cyprinodontiformes</taxon>
        <taxon>Poeciliidae</taxon>
        <taxon>Poeciliinae</taxon>
        <taxon>Xiphophorus</taxon>
    </lineage>
</organism>
<comment type="subcellular location">
    <subcellularLocation>
        <location evidence="1 13">Cytoplasm</location>
        <location evidence="1 13">Cytoskeleton</location>
    </subcellularLocation>
</comment>
<dbReference type="Pfam" id="PF00626">
    <property type="entry name" value="Gelsolin"/>
    <property type="match status" value="1"/>
</dbReference>
<evidence type="ECO:0000256" key="5">
    <source>
        <dbReference type="ARBA" id="ARBA00022490"/>
    </source>
</evidence>
<evidence type="ECO:0000256" key="11">
    <source>
        <dbReference type="ARBA" id="ARBA00023212"/>
    </source>
</evidence>
<feature type="domain" description="Gelsolin-like" evidence="14">
    <location>
        <begin position="168"/>
        <end position="239"/>
    </location>
</feature>
<reference evidence="15" key="2">
    <citation type="submission" date="2025-09" db="UniProtKB">
        <authorList>
            <consortium name="Ensembl"/>
        </authorList>
    </citation>
    <scope>IDENTIFICATION</scope>
</reference>
<dbReference type="CDD" id="cd11291">
    <property type="entry name" value="gelsolin_S6_like"/>
    <property type="match status" value="1"/>
</dbReference>
<dbReference type="Ensembl" id="ENSXCOT00000015732.1">
    <property type="protein sequence ID" value="ENSXCOP00000015539.1"/>
    <property type="gene ID" value="ENSXCOG00000011747.1"/>
</dbReference>
<evidence type="ECO:0000256" key="1">
    <source>
        <dbReference type="ARBA" id="ARBA00004245"/>
    </source>
</evidence>
<comment type="similarity">
    <text evidence="2 13">Belongs to the villin/gelsolin family.</text>
</comment>
<dbReference type="Proteomes" id="UP000261380">
    <property type="component" value="Unplaced"/>
</dbReference>
<evidence type="ECO:0000313" key="15">
    <source>
        <dbReference type="Ensembl" id="ENSXCOP00000015539.1"/>
    </source>
</evidence>
<dbReference type="SMART" id="SM00262">
    <property type="entry name" value="GEL"/>
    <property type="match status" value="2"/>
</dbReference>
<keyword evidence="5 13" id="KW-0963">Cytoplasm</keyword>
<evidence type="ECO:0000256" key="9">
    <source>
        <dbReference type="ARBA" id="ARBA00022837"/>
    </source>
</evidence>
<reference evidence="15" key="1">
    <citation type="submission" date="2025-08" db="UniProtKB">
        <authorList>
            <consortium name="Ensembl"/>
        </authorList>
    </citation>
    <scope>IDENTIFICATION</scope>
</reference>
<dbReference type="SUPFAM" id="SSF55753">
    <property type="entry name" value="Actin depolymerizing proteins"/>
    <property type="match status" value="2"/>
</dbReference>
<keyword evidence="10 13" id="KW-0009">Actin-binding</keyword>
<keyword evidence="8" id="KW-0970">Cilium biogenesis/degradation</keyword>
<dbReference type="PANTHER" id="PTHR11977:SF29">
    <property type="entry name" value="GELSOLIN"/>
    <property type="match status" value="1"/>
</dbReference>
<evidence type="ECO:0000256" key="2">
    <source>
        <dbReference type="ARBA" id="ARBA00008418"/>
    </source>
</evidence>
<dbReference type="GO" id="GO:0008154">
    <property type="term" value="P:actin polymerization or depolymerization"/>
    <property type="evidence" value="ECO:0007669"/>
    <property type="project" value="TreeGrafter"/>
</dbReference>
<evidence type="ECO:0000256" key="6">
    <source>
        <dbReference type="ARBA" id="ARBA00022723"/>
    </source>
</evidence>
<dbReference type="GO" id="GO:0060271">
    <property type="term" value="P:cilium assembly"/>
    <property type="evidence" value="ECO:0007669"/>
    <property type="project" value="UniProtKB-UniRule"/>
</dbReference>
<comment type="function">
    <text evidence="12 13">Calcium-regulated, actin-modulating protein that binds to the plus (or barbed) ends of actin monomers or filaments, preventing monomer exchange (end-blocking or capping). It can promote the assembly of monomers into filaments (nucleation) as well as sever filaments already formed. Plays a role in ciliogenesis.</text>
</comment>
<evidence type="ECO:0000256" key="12">
    <source>
        <dbReference type="ARBA" id="ARBA00025132"/>
    </source>
</evidence>
<dbReference type="InterPro" id="IPR007122">
    <property type="entry name" value="Villin/Gelsolin"/>
</dbReference>
<dbReference type="GO" id="GO:0051016">
    <property type="term" value="P:barbed-end actin filament capping"/>
    <property type="evidence" value="ECO:0007669"/>
    <property type="project" value="UniProtKB-UniRule"/>
</dbReference>
<keyword evidence="16" id="KW-1185">Reference proteome</keyword>
<evidence type="ECO:0000256" key="8">
    <source>
        <dbReference type="ARBA" id="ARBA00022794"/>
    </source>
</evidence>
<dbReference type="InterPro" id="IPR007123">
    <property type="entry name" value="Gelsolin-like_dom"/>
</dbReference>
<evidence type="ECO:0000256" key="3">
    <source>
        <dbReference type="ARBA" id="ARBA00018797"/>
    </source>
</evidence>
<protein>
    <recommendedName>
        <fullName evidence="3 13">Gelsolin</fullName>
        <shortName evidence="13">ADF</shortName>
    </recommendedName>
    <alternativeName>
        <fullName evidence="13">Actin-depolymerizing factor</fullName>
    </alternativeName>
</protein>
<dbReference type="AlphaFoldDB" id="A0A3B5M6V5"/>
<dbReference type="InterPro" id="IPR029006">
    <property type="entry name" value="ADF-H/Gelsolin-like_dom_sf"/>
</dbReference>
<dbReference type="PANTHER" id="PTHR11977">
    <property type="entry name" value="VILLIN"/>
    <property type="match status" value="1"/>
</dbReference>
<dbReference type="GO" id="GO:0051014">
    <property type="term" value="P:actin filament severing"/>
    <property type="evidence" value="ECO:0007669"/>
    <property type="project" value="UniProtKB-UniRule"/>
</dbReference>
<name>A0A3B5M6V5_9TELE</name>
<proteinExistence type="inferred from homology"/>
<evidence type="ECO:0000256" key="10">
    <source>
        <dbReference type="ARBA" id="ARBA00023203"/>
    </source>
</evidence>
<dbReference type="GO" id="GO:0015629">
    <property type="term" value="C:actin cytoskeleton"/>
    <property type="evidence" value="ECO:0007669"/>
    <property type="project" value="TreeGrafter"/>
</dbReference>
<accession>A0A3B5M6V5</accession>
<keyword evidence="9" id="KW-0106">Calcium</keyword>
<dbReference type="Gene3D" id="3.40.20.10">
    <property type="entry name" value="Severin"/>
    <property type="match status" value="2"/>
</dbReference>
<evidence type="ECO:0000259" key="14">
    <source>
        <dbReference type="Pfam" id="PF00626"/>
    </source>
</evidence>
<sequence length="406" mass="44609">MQIWRVEGSGKVLVDPAYFGQFYGGDSYLILYQYQHGGRRRHMVYIWYCRTSPVLHCFLRRQGAESSQDETAASAVLAVELDDELGGGAVQVHNWERWFPVGDQNQQETSVPSPGNSGSRVLQVHFNGFWAVLGGKDDYCRAPRLSNKMDAHPPRLFASSNKTGTFQVQLTQDDLAPDDVMILDTWDQVFVWIGNEANEEEKMEAAATGETRYIRTDPTSRNPLTPIVTLKQGFEPTTFTGWFLGWNHDYWSQDPLEERAELGQTRLGGSRDSTSSEPGYLLRYQGLHLASCLMSHLSYLAGRSAQLSAEVDVAVKAGSVVQPVGVGDLLQEALHAAPLALHKVVHEQHVLLLGAEPAATGETVTSAGGNTATLNSRSLLGGAGPGDLHVTAHWLPREKHANSSQI</sequence>
<dbReference type="GO" id="GO:0005615">
    <property type="term" value="C:extracellular space"/>
    <property type="evidence" value="ECO:0007669"/>
    <property type="project" value="TreeGrafter"/>
</dbReference>
<dbReference type="GO" id="GO:0007417">
    <property type="term" value="P:central nervous system development"/>
    <property type="evidence" value="ECO:0007669"/>
    <property type="project" value="TreeGrafter"/>
</dbReference>
<dbReference type="GO" id="GO:0046872">
    <property type="term" value="F:metal ion binding"/>
    <property type="evidence" value="ECO:0007669"/>
    <property type="project" value="UniProtKB-KW"/>
</dbReference>
<dbReference type="GO" id="GO:0005546">
    <property type="term" value="F:phosphatidylinositol-4,5-bisphosphate binding"/>
    <property type="evidence" value="ECO:0007669"/>
    <property type="project" value="TreeGrafter"/>
</dbReference>
<dbReference type="GeneTree" id="ENSGT00940000155591"/>
<evidence type="ECO:0000256" key="13">
    <source>
        <dbReference type="RuleBase" id="RU367130"/>
    </source>
</evidence>
<evidence type="ECO:0000313" key="16">
    <source>
        <dbReference type="Proteomes" id="UP000261380"/>
    </source>
</evidence>